<dbReference type="EMBL" id="UINC01033380">
    <property type="protein sequence ID" value="SVB22579.1"/>
    <property type="molecule type" value="Genomic_DNA"/>
</dbReference>
<dbReference type="Pfam" id="PF01261">
    <property type="entry name" value="AP_endonuc_2"/>
    <property type="match status" value="1"/>
</dbReference>
<feature type="non-terminal residue" evidence="2">
    <location>
        <position position="1"/>
    </location>
</feature>
<evidence type="ECO:0000313" key="2">
    <source>
        <dbReference type="EMBL" id="SVB22579.1"/>
    </source>
</evidence>
<sequence>VDRSRVSACSIPLLEQSLDHALRVIAESGFRKVDLLARMPHFSVTDPDYDLAELERLCDVHGVRIANIGAYCGREACSLDAAVRAAAMEEMNLTFAAARRLGSRTVRVAPGSGRREEIDTLVPFFQAAAEIAERDQIWLGIENHGTEISGDPDACLEICEKVGSDHFGILYEPCNLMAADVDYKTAFHVFKDHIVHVHIKDGAPNAEGKWERCMLGDGEIDVRWVYEQVEALGYSGDYALEFEVGNIEPAETGYPKWFRYWKEL</sequence>
<evidence type="ECO:0000259" key="1">
    <source>
        <dbReference type="Pfam" id="PF01261"/>
    </source>
</evidence>
<dbReference type="InterPro" id="IPR036237">
    <property type="entry name" value="Xyl_isomerase-like_sf"/>
</dbReference>
<protein>
    <recommendedName>
        <fullName evidence="1">Xylose isomerase-like TIM barrel domain-containing protein</fullName>
    </recommendedName>
</protein>
<dbReference type="AlphaFoldDB" id="A0A382C9Q9"/>
<dbReference type="PANTHER" id="PTHR12110">
    <property type="entry name" value="HYDROXYPYRUVATE ISOMERASE"/>
    <property type="match status" value="1"/>
</dbReference>
<dbReference type="SUPFAM" id="SSF51658">
    <property type="entry name" value="Xylose isomerase-like"/>
    <property type="match status" value="1"/>
</dbReference>
<dbReference type="Gene3D" id="3.20.20.150">
    <property type="entry name" value="Divalent-metal-dependent TIM barrel enzymes"/>
    <property type="match status" value="1"/>
</dbReference>
<dbReference type="InterPro" id="IPR050312">
    <property type="entry name" value="IolE/XylAMocC-like"/>
</dbReference>
<accession>A0A382C9Q9</accession>
<name>A0A382C9Q9_9ZZZZ</name>
<dbReference type="InterPro" id="IPR013022">
    <property type="entry name" value="Xyl_isomerase-like_TIM-brl"/>
</dbReference>
<organism evidence="2">
    <name type="scientific">marine metagenome</name>
    <dbReference type="NCBI Taxonomy" id="408172"/>
    <lineage>
        <taxon>unclassified sequences</taxon>
        <taxon>metagenomes</taxon>
        <taxon>ecological metagenomes</taxon>
    </lineage>
</organism>
<gene>
    <name evidence="2" type="ORF">METZ01_LOCUS175433</name>
</gene>
<reference evidence="2" key="1">
    <citation type="submission" date="2018-05" db="EMBL/GenBank/DDBJ databases">
        <authorList>
            <person name="Lanie J.A."/>
            <person name="Ng W.-L."/>
            <person name="Kazmierczak K.M."/>
            <person name="Andrzejewski T.M."/>
            <person name="Davidsen T.M."/>
            <person name="Wayne K.J."/>
            <person name="Tettelin H."/>
            <person name="Glass J.I."/>
            <person name="Rusch D."/>
            <person name="Podicherti R."/>
            <person name="Tsui H.-C.T."/>
            <person name="Winkler M.E."/>
        </authorList>
    </citation>
    <scope>NUCLEOTIDE SEQUENCE</scope>
</reference>
<feature type="domain" description="Xylose isomerase-like TIM barrel" evidence="1">
    <location>
        <begin position="23"/>
        <end position="263"/>
    </location>
</feature>
<dbReference type="PANTHER" id="PTHR12110:SF41">
    <property type="entry name" value="INOSOSE DEHYDRATASE"/>
    <property type="match status" value="1"/>
</dbReference>
<proteinExistence type="predicted"/>